<name>A0A8J2S0E8_9CRUS</name>
<protein>
    <submittedName>
        <fullName evidence="2">Uncharacterized protein</fullName>
    </submittedName>
</protein>
<keyword evidence="1" id="KW-1133">Transmembrane helix</keyword>
<accession>A0A8J2S0E8</accession>
<feature type="transmembrane region" description="Helical" evidence="1">
    <location>
        <begin position="34"/>
        <end position="60"/>
    </location>
</feature>
<reference evidence="2" key="1">
    <citation type="submission" date="2021-11" db="EMBL/GenBank/DDBJ databases">
        <authorList>
            <person name="Schell T."/>
        </authorList>
    </citation>
    <scope>NUCLEOTIDE SEQUENCE</scope>
    <source>
        <strain evidence="2">M5</strain>
    </source>
</reference>
<feature type="transmembrane region" description="Helical" evidence="1">
    <location>
        <begin position="9"/>
        <end position="28"/>
    </location>
</feature>
<evidence type="ECO:0000313" key="2">
    <source>
        <dbReference type="EMBL" id="CAH0110328.1"/>
    </source>
</evidence>
<dbReference type="AlphaFoldDB" id="A0A8J2S0E8"/>
<gene>
    <name evidence="2" type="ORF">DGAL_LOCUS13892</name>
</gene>
<evidence type="ECO:0000313" key="3">
    <source>
        <dbReference type="Proteomes" id="UP000789390"/>
    </source>
</evidence>
<keyword evidence="1" id="KW-0472">Membrane</keyword>
<proteinExistence type="predicted"/>
<dbReference type="OrthoDB" id="6358039at2759"/>
<keyword evidence="1" id="KW-0812">Transmembrane</keyword>
<dbReference type="EMBL" id="CAKKLH010000302">
    <property type="protein sequence ID" value="CAH0110328.1"/>
    <property type="molecule type" value="Genomic_DNA"/>
</dbReference>
<comment type="caution">
    <text evidence="2">The sequence shown here is derived from an EMBL/GenBank/DDBJ whole genome shotgun (WGS) entry which is preliminary data.</text>
</comment>
<dbReference type="Proteomes" id="UP000789390">
    <property type="component" value="Unassembled WGS sequence"/>
</dbReference>
<organism evidence="2 3">
    <name type="scientific">Daphnia galeata</name>
    <dbReference type="NCBI Taxonomy" id="27404"/>
    <lineage>
        <taxon>Eukaryota</taxon>
        <taxon>Metazoa</taxon>
        <taxon>Ecdysozoa</taxon>
        <taxon>Arthropoda</taxon>
        <taxon>Crustacea</taxon>
        <taxon>Branchiopoda</taxon>
        <taxon>Diplostraca</taxon>
        <taxon>Cladocera</taxon>
        <taxon>Anomopoda</taxon>
        <taxon>Daphniidae</taxon>
        <taxon>Daphnia</taxon>
    </lineage>
</organism>
<evidence type="ECO:0000256" key="1">
    <source>
        <dbReference type="SAM" id="Phobius"/>
    </source>
</evidence>
<sequence>MDRKTAGRFLAIVCILITLTTGLMKALFPAVYDLIGSFCLVLVGLSMLAVGMIYCVIPYVRFPFNSLPHKSQADSTLKASTKCSLHHSKSTTVLMEEKPPILVINGATCLHM</sequence>
<keyword evidence="3" id="KW-1185">Reference proteome</keyword>